<dbReference type="Gene3D" id="1.50.10.10">
    <property type="match status" value="1"/>
</dbReference>
<protein>
    <submittedName>
        <fullName evidence="2">Type 2 lanthipeptide synthetase LanM family protein</fullName>
    </submittedName>
</protein>
<sequence length="1042" mass="119976">MENVMTSHASNDLALSLSIKERVTILKKEFDHERIQDGKTDNVFNWRARKSLVSDAAFQEKLFYENFSLEDFHIGIKTLSEPEKEQLSKHATAQVWYQQFLELYYNYKEYEKCNRVKNTGDFATALKWFLVWAKEKIDEFNASYSAITLSETCLTMLMEEFYESLVYIASKSFINDLHACKEQGLLEGDTPEQRFGSYVRLRFVNPEKMMGFFNEYPVLTKLLTNRTRFFVANIQAYLRHLNDNWEEIRKKFNFTSLRMPITSIKMGAGDSHQKGKSVILFELDHVEKLVYKPKNLIVAERYNELLEWLNAEGGFDLYINKGFYTNDFGIEPFLDYKECEREEDFEQFYHGFGQLAGIAYLLCGCDFHYENLVAHGRYPCLVDIETLFHHDPQLNFGDEAFVKAKSIMLDSVLSSGLIPFISYSERSENGEGVQFSALSGDSQKLPYRVLKVSNMNTDEIAFEYQEHTIEGAHNIPAWNGQKANFQKYTENIIEGFRQVCSFFANNKQEILGERGKLSVFKDVIVRHVLKGTQRYGDLLNFSYHPSCTKDAVEREKLFENQWGYPYFNKKVVIYEIEDLTNGDIPVFFSKADSTELITSAGETIPNFYAYSGYEKSVNRIRALDDNELDRQISYLKVSFGTYSNQSHLLERPAYNPQTANNRNLESEFLLHESMSIADKLLDEAIYSDNRQTISWLDIVLQKNGSWAVSPLQGDLYDGLSGLLLYFYSLYKVSGDDKYKEAYKQIEESVLKFVVREAGFSSFSGRGALLYPLLIMYKNEGEEVYRELAEGIGTFLISSMSDAFEQDWLNGYAGNLANIVNLFKLTGDSTMKQQAEAIGDRINLDNLKLGGYAHGYAGIAVAFCRLSEISDRSAEFLSKAREALRRDNMLFDKEQVGWLDKRSAQPKIAHQWCHGSTGVGLSRIQLKRYFGKTPEIMNDLAYCYNNLIQSDKDDDCLCHGNFGDIEFLHQYYLYVDPSLEVYENLKRKIVASLSFKEIHGDYKVRSLPGFRSVGLFTGLAGIGYQYLRLYQVGVTPDVLTFEM</sequence>
<gene>
    <name evidence="2" type="ORF">M5X09_04295</name>
</gene>
<dbReference type="PRINTS" id="PR01950">
    <property type="entry name" value="LANCSUPER"/>
</dbReference>
<evidence type="ECO:0000313" key="3">
    <source>
        <dbReference type="Proteomes" id="UP001207626"/>
    </source>
</evidence>
<dbReference type="InterPro" id="IPR017146">
    <property type="entry name" value="Lanti_2_LanM"/>
</dbReference>
<comment type="caution">
    <text evidence="2">The sequence shown here is derived from an EMBL/GenBank/DDBJ whole genome shotgun (WGS) entry which is preliminary data.</text>
</comment>
<organism evidence="2 3">
    <name type="scientific">Paenibacillus apiarius</name>
    <dbReference type="NCBI Taxonomy" id="46240"/>
    <lineage>
        <taxon>Bacteria</taxon>
        <taxon>Bacillati</taxon>
        <taxon>Bacillota</taxon>
        <taxon>Bacilli</taxon>
        <taxon>Bacillales</taxon>
        <taxon>Paenibacillaceae</taxon>
        <taxon>Paenibacillus</taxon>
    </lineage>
</organism>
<dbReference type="InterPro" id="IPR012341">
    <property type="entry name" value="6hp_glycosidase-like_sf"/>
</dbReference>
<evidence type="ECO:0000259" key="1">
    <source>
        <dbReference type="Pfam" id="PF13575"/>
    </source>
</evidence>
<dbReference type="EMBL" id="JAMDLW010000003">
    <property type="protein sequence ID" value="MCY9518899.1"/>
    <property type="molecule type" value="Genomic_DNA"/>
</dbReference>
<dbReference type="PIRSF" id="PIRSF037228">
    <property type="entry name" value="Lant_mod_RumM"/>
    <property type="match status" value="1"/>
</dbReference>
<dbReference type="SUPFAM" id="SSF158745">
    <property type="entry name" value="LanC-like"/>
    <property type="match status" value="1"/>
</dbReference>
<dbReference type="Pfam" id="PF05147">
    <property type="entry name" value="LANC_like"/>
    <property type="match status" value="1"/>
</dbReference>
<feature type="domain" description="Lantibiotic biosynthesis protein dehydration" evidence="1">
    <location>
        <begin position="216"/>
        <end position="589"/>
    </location>
</feature>
<name>A0ABT4DNH4_9BACL</name>
<proteinExistence type="predicted"/>
<dbReference type="CDD" id="cd04792">
    <property type="entry name" value="LanM-like"/>
    <property type="match status" value="1"/>
</dbReference>
<reference evidence="2 3" key="1">
    <citation type="submission" date="2022-05" db="EMBL/GenBank/DDBJ databases">
        <title>Genome Sequencing of Bee-Associated Microbes.</title>
        <authorList>
            <person name="Dunlap C."/>
        </authorList>
    </citation>
    <scope>NUCLEOTIDE SEQUENCE [LARGE SCALE GENOMIC DNA]</scope>
    <source>
        <strain evidence="2 3">NRRL NRS-1438</strain>
    </source>
</reference>
<keyword evidence="3" id="KW-1185">Reference proteome</keyword>
<dbReference type="InterPro" id="IPR025410">
    <property type="entry name" value="Lant_dehyd"/>
</dbReference>
<dbReference type="InterPro" id="IPR007822">
    <property type="entry name" value="LANC-like"/>
</dbReference>
<evidence type="ECO:0000313" key="2">
    <source>
        <dbReference type="EMBL" id="MCY9518899.1"/>
    </source>
</evidence>
<dbReference type="RefSeq" id="WP_087433877.1">
    <property type="nucleotide sequence ID" value="NZ_JAMDLV010000033.1"/>
</dbReference>
<dbReference type="SMART" id="SM01260">
    <property type="entry name" value="LANC_like"/>
    <property type="match status" value="1"/>
</dbReference>
<dbReference type="NCBIfam" id="TIGR03897">
    <property type="entry name" value="lanti_2_LanM"/>
    <property type="match status" value="1"/>
</dbReference>
<dbReference type="Pfam" id="PF13575">
    <property type="entry name" value="DUF4135"/>
    <property type="match status" value="1"/>
</dbReference>
<dbReference type="Proteomes" id="UP001207626">
    <property type="component" value="Unassembled WGS sequence"/>
</dbReference>
<accession>A0ABT4DNH4</accession>